<keyword evidence="1" id="KW-1133">Transmembrane helix</keyword>
<keyword evidence="1" id="KW-0472">Membrane</keyword>
<sequence>MNKNELLASKFMLFSKYSGIITIIFIIVFLIVNTFNTGNNTLFWISYLSIIVAMIGAIQCLCLRLLSMYYKTKIK</sequence>
<reference evidence="2" key="3">
    <citation type="journal article" date="2021" name="PeerJ">
        <title>Extensive microbial diversity within the chicken gut microbiome revealed by metagenomics and culture.</title>
        <authorList>
            <person name="Gilroy R."/>
            <person name="Ravi A."/>
            <person name="Getino M."/>
            <person name="Pursley I."/>
            <person name="Horton D.L."/>
            <person name="Alikhan N.F."/>
            <person name="Baker D."/>
            <person name="Gharbi K."/>
            <person name="Hall N."/>
            <person name="Watson M."/>
            <person name="Adriaenssens E.M."/>
            <person name="Foster-Nyarko E."/>
            <person name="Jarju S."/>
            <person name="Secka A."/>
            <person name="Antonio M."/>
            <person name="Oren A."/>
            <person name="Chaudhuri R.R."/>
            <person name="La Ragione R."/>
            <person name="Hildebrand F."/>
            <person name="Pallen M.J."/>
        </authorList>
    </citation>
    <scope>NUCLEOTIDE SEQUENCE</scope>
    <source>
        <strain evidence="2">CHK193-16274</strain>
    </source>
</reference>
<dbReference type="EMBL" id="DYWV01000224">
    <property type="protein sequence ID" value="HJF40598.1"/>
    <property type="molecule type" value="Genomic_DNA"/>
</dbReference>
<name>A0A1Y4QFN0_9FIRM</name>
<feature type="transmembrane region" description="Helical" evidence="1">
    <location>
        <begin position="12"/>
        <end position="32"/>
    </location>
</feature>
<comment type="caution">
    <text evidence="3">The sequence shown here is derived from an EMBL/GenBank/DDBJ whole genome shotgun (WGS) entry which is preliminary data.</text>
</comment>
<gene>
    <name evidence="3" type="ORF">B5E91_11730</name>
    <name evidence="2" type="ORF">K8V91_06705</name>
</gene>
<feature type="transmembrane region" description="Helical" evidence="1">
    <location>
        <begin position="44"/>
        <end position="66"/>
    </location>
</feature>
<dbReference type="AlphaFoldDB" id="A0A1Y4QFN0"/>
<accession>A0A1Y4QFN0</accession>
<evidence type="ECO:0000313" key="2">
    <source>
        <dbReference type="EMBL" id="HJF40598.1"/>
    </source>
</evidence>
<dbReference type="RefSeq" id="WP_087257915.1">
    <property type="nucleotide sequence ID" value="NZ_CAJFOD010000135.1"/>
</dbReference>
<reference evidence="4" key="1">
    <citation type="submission" date="2017-04" db="EMBL/GenBank/DDBJ databases">
        <title>Function of individual gut microbiota members based on whole genome sequencing of pure cultures obtained from chicken caecum.</title>
        <authorList>
            <person name="Medvecky M."/>
            <person name="Cejkova D."/>
            <person name="Polansky O."/>
            <person name="Karasova D."/>
            <person name="Kubasova T."/>
            <person name="Cizek A."/>
            <person name="Rychlik I."/>
        </authorList>
    </citation>
    <scope>NUCLEOTIDE SEQUENCE [LARGE SCALE GENOMIC DNA]</scope>
    <source>
        <strain evidence="4">An149</strain>
    </source>
</reference>
<reference evidence="2" key="4">
    <citation type="submission" date="2021-09" db="EMBL/GenBank/DDBJ databases">
        <authorList>
            <person name="Gilroy R."/>
        </authorList>
    </citation>
    <scope>NUCLEOTIDE SEQUENCE</scope>
    <source>
        <strain evidence="2">CHK193-16274</strain>
    </source>
</reference>
<protein>
    <submittedName>
        <fullName evidence="3">Uncharacterized protein</fullName>
    </submittedName>
</protein>
<proteinExistence type="predicted"/>
<reference evidence="3" key="2">
    <citation type="journal article" date="2018" name="BMC Genomics">
        <title>Whole genome sequencing and function prediction of 133 gut anaerobes isolated from chicken caecum in pure cultures.</title>
        <authorList>
            <person name="Medvecky M."/>
            <person name="Cejkova D."/>
            <person name="Polansky O."/>
            <person name="Karasova D."/>
            <person name="Kubasova T."/>
            <person name="Cizek A."/>
            <person name="Rychlik I."/>
        </authorList>
    </citation>
    <scope>NUCLEOTIDE SEQUENCE</scope>
    <source>
        <strain evidence="3">An149</strain>
    </source>
</reference>
<dbReference type="Proteomes" id="UP000749320">
    <property type="component" value="Unassembled WGS sequence"/>
</dbReference>
<evidence type="ECO:0000313" key="4">
    <source>
        <dbReference type="Proteomes" id="UP000196258"/>
    </source>
</evidence>
<organism evidence="3 4">
    <name type="scientific">Thomasclavelia spiroformis</name>
    <dbReference type="NCBI Taxonomy" id="29348"/>
    <lineage>
        <taxon>Bacteria</taxon>
        <taxon>Bacillati</taxon>
        <taxon>Bacillota</taxon>
        <taxon>Erysipelotrichia</taxon>
        <taxon>Erysipelotrichales</taxon>
        <taxon>Coprobacillaceae</taxon>
        <taxon>Thomasclavelia</taxon>
    </lineage>
</organism>
<keyword evidence="1" id="KW-0812">Transmembrane</keyword>
<evidence type="ECO:0000256" key="1">
    <source>
        <dbReference type="SAM" id="Phobius"/>
    </source>
</evidence>
<dbReference type="Proteomes" id="UP000196258">
    <property type="component" value="Unassembled WGS sequence"/>
</dbReference>
<evidence type="ECO:0000313" key="3">
    <source>
        <dbReference type="EMBL" id="OUQ04037.1"/>
    </source>
</evidence>
<dbReference type="EMBL" id="NFLB01000015">
    <property type="protein sequence ID" value="OUQ04037.1"/>
    <property type="molecule type" value="Genomic_DNA"/>
</dbReference>